<dbReference type="AlphaFoldDB" id="A0A1G2BW33"/>
<evidence type="ECO:0000313" key="2">
    <source>
        <dbReference type="EMBL" id="OGY92510.1"/>
    </source>
</evidence>
<proteinExistence type="predicted"/>
<organism evidence="2 3">
    <name type="scientific">Candidatus Komeilibacteria bacterium RIFCSPLOWO2_02_FULL_48_11</name>
    <dbReference type="NCBI Taxonomy" id="1798553"/>
    <lineage>
        <taxon>Bacteria</taxon>
        <taxon>Candidatus Komeiliibacteriota</taxon>
    </lineage>
</organism>
<dbReference type="Pfam" id="PF00535">
    <property type="entry name" value="Glycos_transf_2"/>
    <property type="match status" value="1"/>
</dbReference>
<dbReference type="Proteomes" id="UP000178109">
    <property type="component" value="Unassembled WGS sequence"/>
</dbReference>
<protein>
    <recommendedName>
        <fullName evidence="1">Glycosyltransferase 2-like domain-containing protein</fullName>
    </recommendedName>
</protein>
<dbReference type="InterPro" id="IPR050256">
    <property type="entry name" value="Glycosyltransferase_2"/>
</dbReference>
<reference evidence="2 3" key="1">
    <citation type="journal article" date="2016" name="Nat. Commun.">
        <title>Thousands of microbial genomes shed light on interconnected biogeochemical processes in an aquifer system.</title>
        <authorList>
            <person name="Anantharaman K."/>
            <person name="Brown C.T."/>
            <person name="Hug L.A."/>
            <person name="Sharon I."/>
            <person name="Castelle C.J."/>
            <person name="Probst A.J."/>
            <person name="Thomas B.C."/>
            <person name="Singh A."/>
            <person name="Wilkins M.J."/>
            <person name="Karaoz U."/>
            <person name="Brodie E.L."/>
            <person name="Williams K.H."/>
            <person name="Hubbard S.S."/>
            <person name="Banfield J.F."/>
        </authorList>
    </citation>
    <scope>NUCLEOTIDE SEQUENCE [LARGE SCALE GENOMIC DNA]</scope>
</reference>
<accession>A0A1G2BW33</accession>
<dbReference type="Gene3D" id="3.90.550.10">
    <property type="entry name" value="Spore Coat Polysaccharide Biosynthesis Protein SpsA, Chain A"/>
    <property type="match status" value="1"/>
</dbReference>
<dbReference type="STRING" id="1798553.A3H70_04685"/>
<name>A0A1G2BW33_9BACT</name>
<evidence type="ECO:0000313" key="3">
    <source>
        <dbReference type="Proteomes" id="UP000178109"/>
    </source>
</evidence>
<comment type="caution">
    <text evidence="2">The sequence shown here is derived from an EMBL/GenBank/DDBJ whole genome shotgun (WGS) entry which is preliminary data.</text>
</comment>
<dbReference type="PANTHER" id="PTHR48090">
    <property type="entry name" value="UNDECAPRENYL-PHOSPHATE 4-DEOXY-4-FORMAMIDO-L-ARABINOSE TRANSFERASE-RELATED"/>
    <property type="match status" value="1"/>
</dbReference>
<dbReference type="PANTHER" id="PTHR48090:SF7">
    <property type="entry name" value="RFBJ PROTEIN"/>
    <property type="match status" value="1"/>
</dbReference>
<evidence type="ECO:0000259" key="1">
    <source>
        <dbReference type="Pfam" id="PF00535"/>
    </source>
</evidence>
<feature type="domain" description="Glycosyltransferase 2-like" evidence="1">
    <location>
        <begin position="7"/>
        <end position="172"/>
    </location>
</feature>
<sequence>MRTLVNIPAYNEAAKIFNVVQQVKLAGYNVIVIDDGSVDATAQEAQRAGAKVLRHFVNRGYGAALTTGMNWAQQHDYDVVVHFDADGQHEVGDITKLLAPIFTGVVDVVLGSRFIKSDPNDPNSTRMTRIKIPFVRRLLLKAAILFTWLFSGIKLTDAHNGLRAFSRAALSKIDCRQDGMAYASEVIDQIAEHGLRYREVAVMIQYTEYSKQKGESNVKKILLGLRFLWGKFVR</sequence>
<gene>
    <name evidence="2" type="ORF">A3H70_04685</name>
</gene>
<dbReference type="SUPFAM" id="SSF53448">
    <property type="entry name" value="Nucleotide-diphospho-sugar transferases"/>
    <property type="match status" value="1"/>
</dbReference>
<dbReference type="CDD" id="cd04179">
    <property type="entry name" value="DPM_DPG-synthase_like"/>
    <property type="match status" value="1"/>
</dbReference>
<dbReference type="InterPro" id="IPR029044">
    <property type="entry name" value="Nucleotide-diphossugar_trans"/>
</dbReference>
<dbReference type="InterPro" id="IPR001173">
    <property type="entry name" value="Glyco_trans_2-like"/>
</dbReference>
<dbReference type="EMBL" id="MHKO01000020">
    <property type="protein sequence ID" value="OGY92510.1"/>
    <property type="molecule type" value="Genomic_DNA"/>
</dbReference>